<evidence type="ECO:0000259" key="8">
    <source>
        <dbReference type="PROSITE" id="PS51767"/>
    </source>
</evidence>
<feature type="active site" evidence="5">
    <location>
        <position position="277"/>
    </location>
</feature>
<feature type="disulfide bond" evidence="6">
    <location>
        <begin position="89"/>
        <end position="94"/>
    </location>
</feature>
<proteinExistence type="inferred from homology"/>
<sequence>MATVQCSLDGSDGVVNVGRATNTLSSLLQLHRLAQTETVMTEIPLANLRDTQYVGPIGVGTSDDEGPEETVNVVFDTGSTNIWIQSELCKSPACINLHRFNELKSKTFIKSKRSRYLDILFGTGELRGLIGEDTVSVGPYKVRNQSFAMIKQEIGKIFKQIPFEGILGLAFPKMAANGQLPFFDNVMRQNALGGQNEFSFYFQPSPGKGSVILFGGVDNRLYDGPIRMFPVVQEYYWAIEVVDFRIGEESFISIPSFSARTRGYRQRPSSVNKVIFDTGTTYFAAPSALLTQISRRLPPAPCVAVAAQPWQYPEIHYLLKDENGGLFDVAVPATEYMLDAGAGQCVLAFMPIDVPGKYGPAFILGEVFMRHWFTTYDRGDGTPGSAFVGLARARHDSSWSLHSL</sequence>
<accession>A0A7J6LA82</accession>
<feature type="domain" description="Peptidase A1" evidence="8">
    <location>
        <begin position="53"/>
        <end position="386"/>
    </location>
</feature>
<organism evidence="9 10">
    <name type="scientific">Perkinsus chesapeaki</name>
    <name type="common">Clam parasite</name>
    <name type="synonym">Perkinsus andrewsi</name>
    <dbReference type="NCBI Taxonomy" id="330153"/>
    <lineage>
        <taxon>Eukaryota</taxon>
        <taxon>Sar</taxon>
        <taxon>Alveolata</taxon>
        <taxon>Perkinsozoa</taxon>
        <taxon>Perkinsea</taxon>
        <taxon>Perkinsida</taxon>
        <taxon>Perkinsidae</taxon>
        <taxon>Perkinsus</taxon>
    </lineage>
</organism>
<name>A0A7J6LA82_PERCH</name>
<evidence type="ECO:0000256" key="6">
    <source>
        <dbReference type="PIRSR" id="PIRSR601461-2"/>
    </source>
</evidence>
<dbReference type="InterPro" id="IPR021109">
    <property type="entry name" value="Peptidase_aspartic_dom_sf"/>
</dbReference>
<dbReference type="Pfam" id="PF00026">
    <property type="entry name" value="Asp"/>
    <property type="match status" value="1"/>
</dbReference>
<keyword evidence="6" id="KW-1015">Disulfide bond</keyword>
<evidence type="ECO:0000256" key="1">
    <source>
        <dbReference type="ARBA" id="ARBA00007447"/>
    </source>
</evidence>
<dbReference type="PANTHER" id="PTHR47966:SF51">
    <property type="entry name" value="BETA-SITE APP-CLEAVING ENZYME, ISOFORM A-RELATED"/>
    <property type="match status" value="1"/>
</dbReference>
<dbReference type="AlphaFoldDB" id="A0A7J6LA82"/>
<dbReference type="SUPFAM" id="SSF50630">
    <property type="entry name" value="Acid proteases"/>
    <property type="match status" value="1"/>
</dbReference>
<dbReference type="EMBL" id="JAAPAO010000616">
    <property type="protein sequence ID" value="KAF4656137.1"/>
    <property type="molecule type" value="Genomic_DNA"/>
</dbReference>
<dbReference type="GO" id="GO:0004190">
    <property type="term" value="F:aspartic-type endopeptidase activity"/>
    <property type="evidence" value="ECO:0007669"/>
    <property type="project" value="UniProtKB-KW"/>
</dbReference>
<feature type="active site" evidence="5">
    <location>
        <position position="76"/>
    </location>
</feature>
<keyword evidence="4 7" id="KW-0378">Hydrolase</keyword>
<gene>
    <name evidence="9" type="ORF">FOL47_009126</name>
</gene>
<evidence type="ECO:0000256" key="4">
    <source>
        <dbReference type="ARBA" id="ARBA00022801"/>
    </source>
</evidence>
<keyword evidence="2 7" id="KW-0645">Protease</keyword>
<evidence type="ECO:0000313" key="9">
    <source>
        <dbReference type="EMBL" id="KAF4656137.1"/>
    </source>
</evidence>
<reference evidence="9 10" key="1">
    <citation type="submission" date="2020-04" db="EMBL/GenBank/DDBJ databases">
        <title>Perkinsus chesapeaki whole genome sequence.</title>
        <authorList>
            <person name="Bogema D.R."/>
        </authorList>
    </citation>
    <scope>NUCLEOTIDE SEQUENCE [LARGE SCALE GENOMIC DNA]</scope>
    <source>
        <strain evidence="9">ATCC PRA-425</strain>
    </source>
</reference>
<dbReference type="GO" id="GO:0006508">
    <property type="term" value="P:proteolysis"/>
    <property type="evidence" value="ECO:0007669"/>
    <property type="project" value="UniProtKB-KW"/>
</dbReference>
<dbReference type="PROSITE" id="PS00141">
    <property type="entry name" value="ASP_PROTEASE"/>
    <property type="match status" value="2"/>
</dbReference>
<dbReference type="PROSITE" id="PS51767">
    <property type="entry name" value="PEPTIDASE_A1"/>
    <property type="match status" value="1"/>
</dbReference>
<keyword evidence="10" id="KW-1185">Reference proteome</keyword>
<comment type="caution">
    <text evidence="9">The sequence shown here is derived from an EMBL/GenBank/DDBJ whole genome shotgun (WGS) entry which is preliminary data.</text>
</comment>
<dbReference type="InterPro" id="IPR001969">
    <property type="entry name" value="Aspartic_peptidase_AS"/>
</dbReference>
<keyword evidence="3 7" id="KW-0064">Aspartyl protease</keyword>
<comment type="similarity">
    <text evidence="1 7">Belongs to the peptidase A1 family.</text>
</comment>
<evidence type="ECO:0000256" key="2">
    <source>
        <dbReference type="ARBA" id="ARBA00022670"/>
    </source>
</evidence>
<dbReference type="OrthoDB" id="771136at2759"/>
<protein>
    <recommendedName>
        <fullName evidence="8">Peptidase A1 domain-containing protein</fullName>
    </recommendedName>
</protein>
<evidence type="ECO:0000256" key="7">
    <source>
        <dbReference type="RuleBase" id="RU000454"/>
    </source>
</evidence>
<dbReference type="FunFam" id="2.40.70.10:FF:000008">
    <property type="entry name" value="Cathepsin D"/>
    <property type="match status" value="1"/>
</dbReference>
<dbReference type="PRINTS" id="PR00792">
    <property type="entry name" value="PEPSIN"/>
</dbReference>
<dbReference type="PANTHER" id="PTHR47966">
    <property type="entry name" value="BETA-SITE APP-CLEAVING ENZYME, ISOFORM A-RELATED"/>
    <property type="match status" value="1"/>
</dbReference>
<evidence type="ECO:0000313" key="10">
    <source>
        <dbReference type="Proteomes" id="UP000591131"/>
    </source>
</evidence>
<dbReference type="Proteomes" id="UP000591131">
    <property type="component" value="Unassembled WGS sequence"/>
</dbReference>
<evidence type="ECO:0000256" key="3">
    <source>
        <dbReference type="ARBA" id="ARBA00022750"/>
    </source>
</evidence>
<evidence type="ECO:0000256" key="5">
    <source>
        <dbReference type="PIRSR" id="PIRSR601461-1"/>
    </source>
</evidence>
<dbReference type="Gene3D" id="2.40.70.10">
    <property type="entry name" value="Acid Proteases"/>
    <property type="match status" value="2"/>
</dbReference>
<dbReference type="InterPro" id="IPR033121">
    <property type="entry name" value="PEPTIDASE_A1"/>
</dbReference>
<dbReference type="InterPro" id="IPR001461">
    <property type="entry name" value="Aspartic_peptidase_A1"/>
</dbReference>